<organism evidence="1 2">
    <name type="scientific">Cedecea neteri</name>
    <dbReference type="NCBI Taxonomy" id="158822"/>
    <lineage>
        <taxon>Bacteria</taxon>
        <taxon>Pseudomonadati</taxon>
        <taxon>Pseudomonadota</taxon>
        <taxon>Gammaproteobacteria</taxon>
        <taxon>Enterobacterales</taxon>
        <taxon>Enterobacteriaceae</taxon>
        <taxon>Cedecea</taxon>
    </lineage>
</organism>
<evidence type="ECO:0000313" key="1">
    <source>
        <dbReference type="EMBL" id="AIR04374.1"/>
    </source>
</evidence>
<name>A0A089Q1N0_9ENTR</name>
<sequence length="120" mass="14057">MNLHRERNIWADYLHCNSVYSMETVCAVAMKLPMIGYSLYALSLRCSMSLLTKRYMFYIDAKSTIIFSMLADTARPISPTFQRPFYKKLAAWKEFFSKLKLKLKQKRQSAVEDNINTLLP</sequence>
<dbReference type="EMBL" id="CP009451">
    <property type="protein sequence ID" value="AIR04374.1"/>
    <property type="molecule type" value="Genomic_DNA"/>
</dbReference>
<dbReference type="KEGG" id="cnt:JT31_07055"/>
<proteinExistence type="predicted"/>
<reference evidence="1 2" key="1">
    <citation type="submission" date="2014-09" db="EMBL/GenBank/DDBJ databases">
        <title>Cedecea neteri SSMD04 Genome Sequencing.</title>
        <authorList>
            <person name="Tan J.-Y."/>
        </authorList>
    </citation>
    <scope>NUCLEOTIDE SEQUENCE [LARGE SCALE GENOMIC DNA]</scope>
    <source>
        <strain evidence="1 2">SSMD04</strain>
    </source>
</reference>
<keyword evidence="2" id="KW-1185">Reference proteome</keyword>
<evidence type="ECO:0000313" key="2">
    <source>
        <dbReference type="Proteomes" id="UP000029481"/>
    </source>
</evidence>
<protein>
    <submittedName>
        <fullName evidence="1">Uncharacterized protein</fullName>
    </submittedName>
</protein>
<gene>
    <name evidence="1" type="ORF">JT31_07055</name>
</gene>
<accession>A0A089Q1N0</accession>
<dbReference type="AlphaFoldDB" id="A0A089Q1N0"/>
<dbReference type="Proteomes" id="UP000029481">
    <property type="component" value="Chromosome"/>
</dbReference>